<dbReference type="EMBL" id="JBHTLJ010000001">
    <property type="protein sequence ID" value="MFD1161352.1"/>
    <property type="molecule type" value="Genomic_DNA"/>
</dbReference>
<evidence type="ECO:0000313" key="2">
    <source>
        <dbReference type="EMBL" id="MFD1161352.1"/>
    </source>
</evidence>
<dbReference type="Gene3D" id="3.40.630.30">
    <property type="match status" value="1"/>
</dbReference>
<protein>
    <submittedName>
        <fullName evidence="2">GNAT family N-acetyltransferase</fullName>
    </submittedName>
</protein>
<dbReference type="InterPro" id="IPR016181">
    <property type="entry name" value="Acyl_CoA_acyltransferase"/>
</dbReference>
<dbReference type="RefSeq" id="WP_311936111.1">
    <property type="nucleotide sequence ID" value="NZ_JAVSCK010000001.1"/>
</dbReference>
<accession>A0ABW3R8V0</accession>
<organism evidence="2 3">
    <name type="scientific">Hwangdonia seohaensis</name>
    <dbReference type="NCBI Taxonomy" id="1240727"/>
    <lineage>
        <taxon>Bacteria</taxon>
        <taxon>Pseudomonadati</taxon>
        <taxon>Bacteroidota</taxon>
        <taxon>Flavobacteriia</taxon>
        <taxon>Flavobacteriales</taxon>
        <taxon>Flavobacteriaceae</taxon>
        <taxon>Hwangdonia</taxon>
    </lineage>
</organism>
<dbReference type="PROSITE" id="PS51186">
    <property type="entry name" value="GNAT"/>
    <property type="match status" value="1"/>
</dbReference>
<proteinExistence type="predicted"/>
<sequence length="147" mass="17236">MLEIKVKKFQELSIDELYYLLQLRSEVFVVEQDCVYQDLDGKDEKALHVLGIKNDKIIAYTRIFKPGYYFDEASIGRVVVAKNERQYKYGYAIMKASIEAVKNHFNETKIKISAQTYLNKFYNNLGFKAIGDEYLEDNIPHIVMVFQ</sequence>
<dbReference type="InterPro" id="IPR000182">
    <property type="entry name" value="GNAT_dom"/>
</dbReference>
<dbReference type="Pfam" id="PF13673">
    <property type="entry name" value="Acetyltransf_10"/>
    <property type="match status" value="1"/>
</dbReference>
<keyword evidence="3" id="KW-1185">Reference proteome</keyword>
<gene>
    <name evidence="2" type="ORF">ACFQ2E_02915</name>
</gene>
<evidence type="ECO:0000259" key="1">
    <source>
        <dbReference type="PROSITE" id="PS51186"/>
    </source>
</evidence>
<reference evidence="3" key="1">
    <citation type="journal article" date="2019" name="Int. J. Syst. Evol. Microbiol.">
        <title>The Global Catalogue of Microorganisms (GCM) 10K type strain sequencing project: providing services to taxonomists for standard genome sequencing and annotation.</title>
        <authorList>
            <consortium name="The Broad Institute Genomics Platform"/>
            <consortium name="The Broad Institute Genome Sequencing Center for Infectious Disease"/>
            <person name="Wu L."/>
            <person name="Ma J."/>
        </authorList>
    </citation>
    <scope>NUCLEOTIDE SEQUENCE [LARGE SCALE GENOMIC DNA]</scope>
    <source>
        <strain evidence="3">CCUG 63246</strain>
    </source>
</reference>
<dbReference type="Proteomes" id="UP001597163">
    <property type="component" value="Unassembled WGS sequence"/>
</dbReference>
<comment type="caution">
    <text evidence="2">The sequence shown here is derived from an EMBL/GenBank/DDBJ whole genome shotgun (WGS) entry which is preliminary data.</text>
</comment>
<name>A0ABW3R8V0_9FLAO</name>
<dbReference type="SUPFAM" id="SSF55729">
    <property type="entry name" value="Acyl-CoA N-acyltransferases (Nat)"/>
    <property type="match status" value="1"/>
</dbReference>
<feature type="domain" description="N-acetyltransferase" evidence="1">
    <location>
        <begin position="7"/>
        <end position="147"/>
    </location>
</feature>
<evidence type="ECO:0000313" key="3">
    <source>
        <dbReference type="Proteomes" id="UP001597163"/>
    </source>
</evidence>